<evidence type="ECO:0000313" key="1">
    <source>
        <dbReference type="EMBL" id="MBS4240781.1"/>
    </source>
</evidence>
<evidence type="ECO:0000313" key="2">
    <source>
        <dbReference type="EMBL" id="PHY91267.1"/>
    </source>
</evidence>
<reference evidence="1 4" key="4">
    <citation type="journal article" date="2021" name="Syst. Appl. Microbiol.">
        <title>nCampylobacter vulpis sp. nov. isolated from wild red foxes.</title>
        <authorList>
            <person name="Parisi A."/>
            <person name="Chiara M."/>
            <person name="Caffara M."/>
            <person name="Mion D."/>
            <person name="Miller W.G."/>
            <person name="Caruso M."/>
            <person name="Manzari C."/>
            <person name="Florio D."/>
            <person name="Capozzi L."/>
            <person name="D'Erchia A.M."/>
            <person name="Manzulli V."/>
            <person name="Zanoni R.G."/>
        </authorList>
    </citation>
    <scope>NUCLEOTIDE SEQUENCE [LARGE SCALE GENOMIC DNA]</scope>
    <source>
        <strain evidence="1 4">52/13</strain>
    </source>
</reference>
<evidence type="ECO:0000313" key="3">
    <source>
        <dbReference type="Proteomes" id="UP000237472"/>
    </source>
</evidence>
<dbReference type="EMBL" id="LDWY01000034">
    <property type="protein sequence ID" value="PHY91267.1"/>
    <property type="molecule type" value="Genomic_DNA"/>
</dbReference>
<name>A0A2G4R424_9BACT</name>
<dbReference type="RefSeq" id="WP_099461261.1">
    <property type="nucleotide sequence ID" value="NZ_LDWY01000034.1"/>
</dbReference>
<sequence>MLLANIYKEFSDFAYEKKAGQGFKISDVKLVDFYQNKEFCLQMLIGAKEVRVLKNSVKCEKLAKDKSFLTFLNGDFLSLYHQDDTALQKELQSLKKAMRDIMVYYKLRLKLDKAMIKDSNVSILKLDENGGTLFYKINHQACVGIELFKEDKMKMKIYGIENLDKECKFFISSPAFKELSYTKNEFRLYVLE</sequence>
<reference evidence="3" key="2">
    <citation type="submission" date="2015-06" db="EMBL/GenBank/DDBJ databases">
        <authorList>
            <person name="Parisi A."/>
            <person name="Chiara M."/>
            <person name="Florio D."/>
            <person name="Miccolupo A."/>
            <person name="Manzari C."/>
            <person name="Mion D."/>
            <person name="Caruso M."/>
            <person name="D'erchia A.M."/>
            <person name="Zanoni R."/>
        </authorList>
    </citation>
    <scope>NUCLEOTIDE SEQUENCE [LARGE SCALE GENOMIC DNA]</scope>
    <source>
        <strain evidence="3">73/13</strain>
    </source>
</reference>
<gene>
    <name evidence="2" type="ORF">AA994_02900</name>
    <name evidence="1" type="ORF">CVU5213_03425</name>
</gene>
<evidence type="ECO:0000313" key="4">
    <source>
        <dbReference type="Proteomes" id="UP000811399"/>
    </source>
</evidence>
<dbReference type="EMBL" id="VJYU01000006">
    <property type="protein sequence ID" value="MBS4240781.1"/>
    <property type="molecule type" value="Genomic_DNA"/>
</dbReference>
<dbReference type="Proteomes" id="UP000811399">
    <property type="component" value="Unassembled WGS sequence"/>
</dbReference>
<reference evidence="2" key="1">
    <citation type="submission" date="2015-06" db="EMBL/GenBank/DDBJ databases">
        <authorList>
            <person name="Hoefler B.C."/>
            <person name="Straight P.D."/>
        </authorList>
    </citation>
    <scope>NUCLEOTIDE SEQUENCE [LARGE SCALE GENOMIC DNA]</scope>
    <source>
        <strain evidence="2">73/13</strain>
    </source>
</reference>
<protein>
    <submittedName>
        <fullName evidence="2">Uncharacterized protein</fullName>
    </submittedName>
</protein>
<reference evidence="1" key="3">
    <citation type="submission" date="2019-07" db="EMBL/GenBank/DDBJ databases">
        <authorList>
            <person name="Miller W.G."/>
        </authorList>
    </citation>
    <scope>NUCLEOTIDE SEQUENCE</scope>
    <source>
        <strain evidence="1">52/13</strain>
    </source>
</reference>
<comment type="caution">
    <text evidence="2">The sequence shown here is derived from an EMBL/GenBank/DDBJ whole genome shotgun (WGS) entry which is preliminary data.</text>
</comment>
<dbReference type="OrthoDB" id="5360895at2"/>
<accession>A0A2G4R424</accession>
<proteinExistence type="predicted"/>
<dbReference type="Proteomes" id="UP000237472">
    <property type="component" value="Unassembled WGS sequence"/>
</dbReference>
<organism evidence="2 3">
    <name type="scientific">Campylobacter vulpis</name>
    <dbReference type="NCBI Taxonomy" id="1655500"/>
    <lineage>
        <taxon>Bacteria</taxon>
        <taxon>Pseudomonadati</taxon>
        <taxon>Campylobacterota</taxon>
        <taxon>Epsilonproteobacteria</taxon>
        <taxon>Campylobacterales</taxon>
        <taxon>Campylobacteraceae</taxon>
        <taxon>Campylobacter</taxon>
    </lineage>
</organism>
<dbReference type="AlphaFoldDB" id="A0A2G4R424"/>
<keyword evidence="4" id="KW-1185">Reference proteome</keyword>